<dbReference type="InterPro" id="IPR036942">
    <property type="entry name" value="Beta-barrel_TonB_sf"/>
</dbReference>
<evidence type="ECO:0000256" key="9">
    <source>
        <dbReference type="ARBA" id="ARBA00023237"/>
    </source>
</evidence>
<dbReference type="InterPro" id="IPR039426">
    <property type="entry name" value="TonB-dep_rcpt-like"/>
</dbReference>
<dbReference type="Proteomes" id="UP000278983">
    <property type="component" value="Unassembled WGS sequence"/>
</dbReference>
<dbReference type="Pfam" id="PF07715">
    <property type="entry name" value="Plug"/>
    <property type="match status" value="1"/>
</dbReference>
<dbReference type="AlphaFoldDB" id="A0A3S0R9H8"/>
<proteinExistence type="inferred from homology"/>
<dbReference type="PROSITE" id="PS52016">
    <property type="entry name" value="TONB_DEPENDENT_REC_3"/>
    <property type="match status" value="1"/>
</dbReference>
<keyword evidence="4 10" id="KW-0812">Transmembrane</keyword>
<reference evidence="15 16" key="1">
    <citation type="submission" date="2018-12" db="EMBL/GenBank/DDBJ databases">
        <title>Genome sequencing of Prevotella sp. KCOM 3155 (= JS262).</title>
        <authorList>
            <person name="Kook J.-K."/>
            <person name="Park S.-N."/>
            <person name="Lim Y.K."/>
        </authorList>
    </citation>
    <scope>NUCLEOTIDE SEQUENCE [LARGE SCALE GENOMIC DNA]</scope>
    <source>
        <strain evidence="15 16">KCOM 3155</strain>
    </source>
</reference>
<evidence type="ECO:0000256" key="8">
    <source>
        <dbReference type="ARBA" id="ARBA00023170"/>
    </source>
</evidence>
<keyword evidence="2 10" id="KW-0813">Transport</keyword>
<organism evidence="15 16">
    <name type="scientific">Prevotella koreensis</name>
    <dbReference type="NCBI Taxonomy" id="2490854"/>
    <lineage>
        <taxon>Bacteria</taxon>
        <taxon>Pseudomonadati</taxon>
        <taxon>Bacteroidota</taxon>
        <taxon>Bacteroidia</taxon>
        <taxon>Bacteroidales</taxon>
        <taxon>Prevotellaceae</taxon>
        <taxon>Prevotella</taxon>
    </lineage>
</organism>
<dbReference type="Gene3D" id="2.40.170.20">
    <property type="entry name" value="TonB-dependent receptor, beta-barrel domain"/>
    <property type="match status" value="1"/>
</dbReference>
<comment type="subcellular location">
    <subcellularLocation>
        <location evidence="1 10">Cell outer membrane</location>
        <topology evidence="1 10">Multi-pass membrane protein</topology>
    </subcellularLocation>
</comment>
<dbReference type="PANTHER" id="PTHR30069:SF29">
    <property type="entry name" value="HEMOGLOBIN AND HEMOGLOBIN-HAPTOGLOBIN-BINDING PROTEIN 1-RELATED"/>
    <property type="match status" value="1"/>
</dbReference>
<evidence type="ECO:0000256" key="11">
    <source>
        <dbReference type="RuleBase" id="RU003357"/>
    </source>
</evidence>
<feature type="domain" description="TonB-dependent receptor plug" evidence="14">
    <location>
        <begin position="51"/>
        <end position="153"/>
    </location>
</feature>
<sequence>MKKRMYAAVLLAVALPSHGQNRNSEADTIKGGSMQDVVVLGNHARRNLMMKSSQNTVRVTGDFINANLGGSLMQSLQTIPGVKAMSIGSSESKPAIRGLGFNRMAVTENGIKHEGQQWGEDHGLEINQFDIDRVEIVKGPSALLCGSDAIGGVINLYSDHVPDRKLEGKARIFARSNNALLGAAAQLGGAMNNGLYWKLSLSGSDYADYRVPTDSIQYYSYYIKLHKNRLRNTAGREIDGSVMLGYRGERFSTSLRLSDTNGKSGFFANAHGLEVRLSDIDYDSSERDISLPYHSVNHLKAVSHSELHLPNLHFSLDFSFQHNVRKEESEPVSHGYMPKPESSLERKFSKQTYTIVAGAKTLLAGNHNISMGLSTELQRNKRYGWGFIIPDFRNATAGAYLYDRYHVSEKLILNAGLRYDFTRTHIYAYQDWFATPDNGVNVYKKRSENRVLNFGSLTWSAGVNYITGNWTLKANAGKGFRTPIAKELGTDGVNYHIFRYEKGNADLDPEESYQVDAGINWQSKRLSVQIDPYFNYFTNYIYMNPTSNYYEGLQVYNYSQSEVMRWGCEVTMKYEWLPWMESELTGEYLYARQQSGEKKGYTLPFSRPWSAGLTLRVKSGEDETKGTSFAQLTYQLTGRQSEIVPPEKPTPGYYLINMSAGKTWNLKGMTLTANMQCNNLLNRRYYDHTSYYRLIGVSEAGRNISVSVGLEF</sequence>
<gene>
    <name evidence="15" type="ORF">EHV08_01370</name>
</gene>
<evidence type="ECO:0000259" key="14">
    <source>
        <dbReference type="Pfam" id="PF07715"/>
    </source>
</evidence>
<dbReference type="InterPro" id="IPR037066">
    <property type="entry name" value="Plug_dom_sf"/>
</dbReference>
<evidence type="ECO:0000256" key="4">
    <source>
        <dbReference type="ARBA" id="ARBA00022692"/>
    </source>
</evidence>
<dbReference type="GO" id="GO:0009279">
    <property type="term" value="C:cell outer membrane"/>
    <property type="evidence" value="ECO:0007669"/>
    <property type="project" value="UniProtKB-SubCell"/>
</dbReference>
<dbReference type="Gene3D" id="2.170.130.10">
    <property type="entry name" value="TonB-dependent receptor, plug domain"/>
    <property type="match status" value="1"/>
</dbReference>
<comment type="similarity">
    <text evidence="10 11">Belongs to the TonB-dependent receptor family.</text>
</comment>
<keyword evidence="16" id="KW-1185">Reference proteome</keyword>
<dbReference type="EMBL" id="RYYU01000001">
    <property type="protein sequence ID" value="RUL58547.1"/>
    <property type="molecule type" value="Genomic_DNA"/>
</dbReference>
<accession>A0A3S0R9H8</accession>
<dbReference type="InterPro" id="IPR000531">
    <property type="entry name" value="Beta-barrel_TonB"/>
</dbReference>
<evidence type="ECO:0000256" key="6">
    <source>
        <dbReference type="ARBA" id="ARBA00023077"/>
    </source>
</evidence>
<protein>
    <submittedName>
        <fullName evidence="15">TonB-dependent receptor</fullName>
    </submittedName>
</protein>
<name>A0A3S0R9H8_9BACT</name>
<dbReference type="GO" id="GO:0044718">
    <property type="term" value="P:siderophore transmembrane transport"/>
    <property type="evidence" value="ECO:0007669"/>
    <property type="project" value="TreeGrafter"/>
</dbReference>
<keyword evidence="6 11" id="KW-0798">TonB box</keyword>
<evidence type="ECO:0000313" key="15">
    <source>
        <dbReference type="EMBL" id="RUL58547.1"/>
    </source>
</evidence>
<keyword evidence="9 10" id="KW-0998">Cell outer membrane</keyword>
<evidence type="ECO:0000256" key="5">
    <source>
        <dbReference type="ARBA" id="ARBA00022729"/>
    </source>
</evidence>
<dbReference type="GO" id="GO:0015344">
    <property type="term" value="F:siderophore uptake transmembrane transporter activity"/>
    <property type="evidence" value="ECO:0007669"/>
    <property type="project" value="TreeGrafter"/>
</dbReference>
<dbReference type="OrthoDB" id="9795928at2"/>
<evidence type="ECO:0000313" key="16">
    <source>
        <dbReference type="Proteomes" id="UP000278983"/>
    </source>
</evidence>
<evidence type="ECO:0000259" key="13">
    <source>
        <dbReference type="Pfam" id="PF00593"/>
    </source>
</evidence>
<dbReference type="Pfam" id="PF00593">
    <property type="entry name" value="TonB_dep_Rec_b-barrel"/>
    <property type="match status" value="1"/>
</dbReference>
<keyword evidence="5 12" id="KW-0732">Signal</keyword>
<feature type="signal peptide" evidence="12">
    <location>
        <begin position="1"/>
        <end position="19"/>
    </location>
</feature>
<dbReference type="PANTHER" id="PTHR30069">
    <property type="entry name" value="TONB-DEPENDENT OUTER MEMBRANE RECEPTOR"/>
    <property type="match status" value="1"/>
</dbReference>
<evidence type="ECO:0000256" key="7">
    <source>
        <dbReference type="ARBA" id="ARBA00023136"/>
    </source>
</evidence>
<comment type="caution">
    <text evidence="15">The sequence shown here is derived from an EMBL/GenBank/DDBJ whole genome shotgun (WGS) entry which is preliminary data.</text>
</comment>
<evidence type="ECO:0000256" key="1">
    <source>
        <dbReference type="ARBA" id="ARBA00004571"/>
    </source>
</evidence>
<dbReference type="SUPFAM" id="SSF56935">
    <property type="entry name" value="Porins"/>
    <property type="match status" value="1"/>
</dbReference>
<evidence type="ECO:0000256" key="3">
    <source>
        <dbReference type="ARBA" id="ARBA00022452"/>
    </source>
</evidence>
<feature type="chain" id="PRO_5018773062" evidence="12">
    <location>
        <begin position="20"/>
        <end position="712"/>
    </location>
</feature>
<keyword evidence="8 15" id="KW-0675">Receptor</keyword>
<keyword evidence="7 10" id="KW-0472">Membrane</keyword>
<evidence type="ECO:0000256" key="10">
    <source>
        <dbReference type="PROSITE-ProRule" id="PRU01360"/>
    </source>
</evidence>
<evidence type="ECO:0000256" key="12">
    <source>
        <dbReference type="SAM" id="SignalP"/>
    </source>
</evidence>
<feature type="domain" description="TonB-dependent receptor-like beta-barrel" evidence="13">
    <location>
        <begin position="205"/>
        <end position="675"/>
    </location>
</feature>
<evidence type="ECO:0000256" key="2">
    <source>
        <dbReference type="ARBA" id="ARBA00022448"/>
    </source>
</evidence>
<keyword evidence="3 10" id="KW-1134">Transmembrane beta strand</keyword>
<dbReference type="RefSeq" id="WP_126677645.1">
    <property type="nucleotide sequence ID" value="NZ_RYYU01000001.1"/>
</dbReference>
<dbReference type="InterPro" id="IPR012910">
    <property type="entry name" value="Plug_dom"/>
</dbReference>